<comment type="caution">
    <text evidence="1">The sequence shown here is derived from an EMBL/GenBank/DDBJ whole genome shotgun (WGS) entry which is preliminary data.</text>
</comment>
<accession>A0AAU9PBB0</accession>
<dbReference type="EMBL" id="CAKMRJ010005523">
    <property type="protein sequence ID" value="CAH1447372.1"/>
    <property type="molecule type" value="Genomic_DNA"/>
</dbReference>
<keyword evidence="2" id="KW-1185">Reference proteome</keyword>
<reference evidence="1 2" key="1">
    <citation type="submission" date="2022-01" db="EMBL/GenBank/DDBJ databases">
        <authorList>
            <person name="Xiong W."/>
            <person name="Schranz E."/>
        </authorList>
    </citation>
    <scope>NUCLEOTIDE SEQUENCE [LARGE SCALE GENOMIC DNA]</scope>
</reference>
<proteinExistence type="predicted"/>
<dbReference type="AlphaFoldDB" id="A0AAU9PBB0"/>
<name>A0AAU9PBB0_9ASTR</name>
<organism evidence="1 2">
    <name type="scientific">Lactuca virosa</name>
    <dbReference type="NCBI Taxonomy" id="75947"/>
    <lineage>
        <taxon>Eukaryota</taxon>
        <taxon>Viridiplantae</taxon>
        <taxon>Streptophyta</taxon>
        <taxon>Embryophyta</taxon>
        <taxon>Tracheophyta</taxon>
        <taxon>Spermatophyta</taxon>
        <taxon>Magnoliopsida</taxon>
        <taxon>eudicotyledons</taxon>
        <taxon>Gunneridae</taxon>
        <taxon>Pentapetalae</taxon>
        <taxon>asterids</taxon>
        <taxon>campanulids</taxon>
        <taxon>Asterales</taxon>
        <taxon>Asteraceae</taxon>
        <taxon>Cichorioideae</taxon>
        <taxon>Cichorieae</taxon>
        <taxon>Lactucinae</taxon>
        <taxon>Lactuca</taxon>
    </lineage>
</organism>
<evidence type="ECO:0000313" key="1">
    <source>
        <dbReference type="EMBL" id="CAH1447372.1"/>
    </source>
</evidence>
<protein>
    <submittedName>
        <fullName evidence="1">Uncharacterized protein</fullName>
    </submittedName>
</protein>
<evidence type="ECO:0000313" key="2">
    <source>
        <dbReference type="Proteomes" id="UP001157418"/>
    </source>
</evidence>
<sequence>MFGPSIGSLSVHPPFAPTINKRTQVRCSRTLSRRRGVPVLIQVKKSKRNWQEKFLWVNNNLVVLSYLRTKVYVDHAPVLFGVDKELVDALEKISIVGEDWLDCFLAAGGMSAVAKLALFLVFTRCGGDCFFGESSPGFV</sequence>
<dbReference type="Proteomes" id="UP001157418">
    <property type="component" value="Unassembled WGS sequence"/>
</dbReference>
<gene>
    <name evidence="1" type="ORF">LVIROSA_LOCUS32985</name>
</gene>